<dbReference type="Proteomes" id="UP000431744">
    <property type="component" value="Unassembled WGS sequence"/>
</dbReference>
<comment type="similarity">
    <text evidence="2 11">Belongs to the folylpolyglutamate synthase family.</text>
</comment>
<evidence type="ECO:0000256" key="11">
    <source>
        <dbReference type="PIRNR" id="PIRNR001563"/>
    </source>
</evidence>
<dbReference type="GO" id="GO:0046872">
    <property type="term" value="F:metal ion binding"/>
    <property type="evidence" value="ECO:0007669"/>
    <property type="project" value="UniProtKB-KW"/>
</dbReference>
<dbReference type="OrthoDB" id="9809356at2"/>
<evidence type="ECO:0000259" key="13">
    <source>
        <dbReference type="Pfam" id="PF08245"/>
    </source>
</evidence>
<evidence type="ECO:0000256" key="1">
    <source>
        <dbReference type="ARBA" id="ARBA00001946"/>
    </source>
</evidence>
<evidence type="ECO:0000313" key="14">
    <source>
        <dbReference type="EMBL" id="KAB1646965.1"/>
    </source>
</evidence>
<keyword evidence="6 11" id="KW-0547">Nucleotide-binding</keyword>
<name>A0A6H9WNZ4_9MICO</name>
<dbReference type="GO" id="GO:0004326">
    <property type="term" value="F:tetrahydrofolylpolyglutamate synthase activity"/>
    <property type="evidence" value="ECO:0007669"/>
    <property type="project" value="UniProtKB-EC"/>
</dbReference>
<dbReference type="PANTHER" id="PTHR11136:SF0">
    <property type="entry name" value="DIHYDROFOLATE SYNTHETASE-RELATED"/>
    <property type="match status" value="1"/>
</dbReference>
<keyword evidence="15" id="KW-1185">Reference proteome</keyword>
<dbReference type="EC" id="6.3.2.17" evidence="3"/>
<reference evidence="14 15" key="1">
    <citation type="submission" date="2019-09" db="EMBL/GenBank/DDBJ databases">
        <title>Phylogeny of genus Pseudoclavibacter and closely related genus.</title>
        <authorList>
            <person name="Li Y."/>
        </authorList>
    </citation>
    <scope>NUCLEOTIDE SEQUENCE [LARGE SCALE GENOMIC DNA]</scope>
    <source>
        <strain evidence="14 15">EGI 60007</strain>
    </source>
</reference>
<comment type="cofactor">
    <cofactor evidence="1">
        <name>Mg(2+)</name>
        <dbReference type="ChEBI" id="CHEBI:18420"/>
    </cofactor>
</comment>
<dbReference type="GO" id="GO:0005524">
    <property type="term" value="F:ATP binding"/>
    <property type="evidence" value="ECO:0007669"/>
    <property type="project" value="UniProtKB-KW"/>
</dbReference>
<evidence type="ECO:0000313" key="15">
    <source>
        <dbReference type="Proteomes" id="UP000431744"/>
    </source>
</evidence>
<evidence type="ECO:0000256" key="6">
    <source>
        <dbReference type="ARBA" id="ARBA00022741"/>
    </source>
</evidence>
<dbReference type="Gene3D" id="3.90.190.20">
    <property type="entry name" value="Mur ligase, C-terminal domain"/>
    <property type="match status" value="1"/>
</dbReference>
<dbReference type="AlphaFoldDB" id="A0A6H9WNZ4"/>
<dbReference type="GO" id="GO:0008841">
    <property type="term" value="F:dihydrofolate synthase activity"/>
    <property type="evidence" value="ECO:0007669"/>
    <property type="project" value="TreeGrafter"/>
</dbReference>
<accession>A0A6H9WNZ4</accession>
<protein>
    <recommendedName>
        <fullName evidence="3">tetrahydrofolate synthase</fullName>
        <ecNumber evidence="3">6.3.2.17</ecNumber>
    </recommendedName>
    <alternativeName>
        <fullName evidence="9">Tetrahydrofolylpolyglutamate synthase</fullName>
    </alternativeName>
</protein>
<keyword evidence="4 11" id="KW-0436">Ligase</keyword>
<dbReference type="Pfam" id="PF08245">
    <property type="entry name" value="Mur_ligase_M"/>
    <property type="match status" value="1"/>
</dbReference>
<keyword evidence="7 11" id="KW-0067">ATP-binding</keyword>
<proteinExistence type="inferred from homology"/>
<evidence type="ECO:0000256" key="9">
    <source>
        <dbReference type="ARBA" id="ARBA00030592"/>
    </source>
</evidence>
<dbReference type="EMBL" id="WBJY01000004">
    <property type="protein sequence ID" value="KAB1646965.1"/>
    <property type="molecule type" value="Genomic_DNA"/>
</dbReference>
<comment type="caution">
    <text evidence="14">The sequence shown here is derived from an EMBL/GenBank/DDBJ whole genome shotgun (WGS) entry which is preliminary data.</text>
</comment>
<sequence length="455" mass="48105">MRERTDWRDEADRVMDELMERVGEAQPEPRLGPTRRAAELLGDVHRSAPVVHLTGTNGKTSTARITAALLGAHGLRVGLMTSPHLERLNERIEIEGEPISDERLAVNWGDIQPVLTIVDAELEAAGEVRLTFFEALTVLAFACFTDAPVDVVVLEVGMGGEWDSTNVADGDVAVFTPIALDHASRLGSTIAEIARTKAGIIKPAARVVTAIQAPEALAEIAAACALRDATLAVEGSEFELVSDTPEGPAARDIVVRARSGTYEGVLPLRGAYQAHNASLAIAAVEAFFGGEQQLRAEVVQQGLAAVTSPGRLQRIGHRPAVFIDAAHNPHGALALAEAAPHAMGRRIIVVLGVLDDKDYPGVIRALAPIAAGFIATRSESPRAVDAEVLAERIAELTGHEPDAFDRLEEALEHARDLVSGDEGGAVLVTGSVTMLGDAIRLAREEGWGATGTDLA</sequence>
<organism evidence="14 15">
    <name type="scientific">Pseudoclavibacter endophyticus</name>
    <dbReference type="NCBI Taxonomy" id="1778590"/>
    <lineage>
        <taxon>Bacteria</taxon>
        <taxon>Bacillati</taxon>
        <taxon>Actinomycetota</taxon>
        <taxon>Actinomycetes</taxon>
        <taxon>Micrococcales</taxon>
        <taxon>Microbacteriaceae</taxon>
        <taxon>Pseudoclavibacter</taxon>
    </lineage>
</organism>
<comment type="catalytic activity">
    <reaction evidence="10">
        <text>(6S)-5,6,7,8-tetrahydrofolyl-(gamma-L-Glu)(n) + L-glutamate + ATP = (6S)-5,6,7,8-tetrahydrofolyl-(gamma-L-Glu)(n+1) + ADP + phosphate + H(+)</text>
        <dbReference type="Rhea" id="RHEA:10580"/>
        <dbReference type="Rhea" id="RHEA-COMP:14738"/>
        <dbReference type="Rhea" id="RHEA-COMP:14740"/>
        <dbReference type="ChEBI" id="CHEBI:15378"/>
        <dbReference type="ChEBI" id="CHEBI:29985"/>
        <dbReference type="ChEBI" id="CHEBI:30616"/>
        <dbReference type="ChEBI" id="CHEBI:43474"/>
        <dbReference type="ChEBI" id="CHEBI:141005"/>
        <dbReference type="ChEBI" id="CHEBI:456216"/>
        <dbReference type="EC" id="6.3.2.17"/>
    </reaction>
</comment>
<keyword evidence="5" id="KW-0479">Metal-binding</keyword>
<evidence type="ECO:0000256" key="2">
    <source>
        <dbReference type="ARBA" id="ARBA00008276"/>
    </source>
</evidence>
<dbReference type="InterPro" id="IPR036615">
    <property type="entry name" value="Mur_ligase_C_dom_sf"/>
</dbReference>
<feature type="domain" description="Mur ligase C-terminal" evidence="12">
    <location>
        <begin position="310"/>
        <end position="431"/>
    </location>
</feature>
<dbReference type="GO" id="GO:0005737">
    <property type="term" value="C:cytoplasm"/>
    <property type="evidence" value="ECO:0007669"/>
    <property type="project" value="TreeGrafter"/>
</dbReference>
<feature type="domain" description="Mur ligase central" evidence="13">
    <location>
        <begin position="54"/>
        <end position="284"/>
    </location>
</feature>
<evidence type="ECO:0000256" key="8">
    <source>
        <dbReference type="ARBA" id="ARBA00022842"/>
    </source>
</evidence>
<evidence type="ECO:0000256" key="10">
    <source>
        <dbReference type="ARBA" id="ARBA00047493"/>
    </source>
</evidence>
<dbReference type="Pfam" id="PF02875">
    <property type="entry name" value="Mur_ligase_C"/>
    <property type="match status" value="1"/>
</dbReference>
<dbReference type="PANTHER" id="PTHR11136">
    <property type="entry name" value="FOLYLPOLYGLUTAMATE SYNTHASE-RELATED"/>
    <property type="match status" value="1"/>
</dbReference>
<dbReference type="SUPFAM" id="SSF53623">
    <property type="entry name" value="MurD-like peptide ligases, catalytic domain"/>
    <property type="match status" value="1"/>
</dbReference>
<dbReference type="Gene3D" id="3.40.1190.10">
    <property type="entry name" value="Mur-like, catalytic domain"/>
    <property type="match status" value="1"/>
</dbReference>
<dbReference type="InterPro" id="IPR036565">
    <property type="entry name" value="Mur-like_cat_sf"/>
</dbReference>
<gene>
    <name evidence="14" type="ORF">F8O04_13735</name>
</gene>
<dbReference type="SUPFAM" id="SSF53244">
    <property type="entry name" value="MurD-like peptide ligases, peptide-binding domain"/>
    <property type="match status" value="1"/>
</dbReference>
<dbReference type="InterPro" id="IPR001645">
    <property type="entry name" value="Folylpolyglutamate_synth"/>
</dbReference>
<dbReference type="InterPro" id="IPR013221">
    <property type="entry name" value="Mur_ligase_cen"/>
</dbReference>
<dbReference type="NCBIfam" id="TIGR01499">
    <property type="entry name" value="folC"/>
    <property type="match status" value="1"/>
</dbReference>
<dbReference type="PIRSF" id="PIRSF001563">
    <property type="entry name" value="Folylpolyglu_synth"/>
    <property type="match status" value="1"/>
</dbReference>
<keyword evidence="8" id="KW-0460">Magnesium</keyword>
<evidence type="ECO:0000256" key="7">
    <source>
        <dbReference type="ARBA" id="ARBA00022840"/>
    </source>
</evidence>
<evidence type="ECO:0000256" key="3">
    <source>
        <dbReference type="ARBA" id="ARBA00013025"/>
    </source>
</evidence>
<evidence type="ECO:0000256" key="5">
    <source>
        <dbReference type="ARBA" id="ARBA00022723"/>
    </source>
</evidence>
<evidence type="ECO:0000259" key="12">
    <source>
        <dbReference type="Pfam" id="PF02875"/>
    </source>
</evidence>
<evidence type="ECO:0000256" key="4">
    <source>
        <dbReference type="ARBA" id="ARBA00022598"/>
    </source>
</evidence>
<dbReference type="FunFam" id="3.40.1190.10:FF:000011">
    <property type="entry name" value="Folylpolyglutamate synthase/dihydrofolate synthase"/>
    <property type="match status" value="1"/>
</dbReference>
<dbReference type="InterPro" id="IPR004101">
    <property type="entry name" value="Mur_ligase_C"/>
</dbReference>